<dbReference type="CTD" id="78774720"/>
<organism evidence="3 4">
    <name type="scientific">Caenorhabditis remanei</name>
    <name type="common">Caenorhabditis vulgaris</name>
    <dbReference type="NCBI Taxonomy" id="31234"/>
    <lineage>
        <taxon>Eukaryota</taxon>
        <taxon>Metazoa</taxon>
        <taxon>Ecdysozoa</taxon>
        <taxon>Nematoda</taxon>
        <taxon>Chromadorea</taxon>
        <taxon>Rhabditida</taxon>
        <taxon>Rhabditina</taxon>
        <taxon>Rhabditomorpha</taxon>
        <taxon>Rhabditoidea</taxon>
        <taxon>Rhabditidae</taxon>
        <taxon>Peloderinae</taxon>
        <taxon>Caenorhabditis</taxon>
    </lineage>
</organism>
<reference evidence="3 4" key="1">
    <citation type="submission" date="2019-12" db="EMBL/GenBank/DDBJ databases">
        <title>Chromosome-level assembly of the Caenorhabditis remanei genome.</title>
        <authorList>
            <person name="Teterina A.A."/>
            <person name="Willis J.H."/>
            <person name="Phillips P.C."/>
        </authorList>
    </citation>
    <scope>NUCLEOTIDE SEQUENCE [LARGE SCALE GENOMIC DNA]</scope>
    <source>
        <strain evidence="3 4">PX506</strain>
        <tissue evidence="3">Whole organism</tissue>
    </source>
</reference>
<feature type="compositionally biased region" description="Basic and acidic residues" evidence="1">
    <location>
        <begin position="120"/>
        <end position="143"/>
    </location>
</feature>
<sequence>MTVGMSMDGIIANSKSDVQPCIQCKAVNVCLHMRTIKPVGRHFILNLPMSDTLAKLGSFSANEPVEIFGVRWILIAFAALGHLGNQIIAFVVLTIKKTSTSTTEQRFSSVQAQPSSIKEEVDQDKNYVESTKKLDQEKDKKDNPFGQQVKKTYRVEVDNIRRSRWKDEHQTLYAV</sequence>
<dbReference type="AlphaFoldDB" id="A0A6A5H1B0"/>
<dbReference type="Proteomes" id="UP000483820">
    <property type="component" value="Chromosome III"/>
</dbReference>
<dbReference type="GeneID" id="78774720"/>
<evidence type="ECO:0000313" key="3">
    <source>
        <dbReference type="EMBL" id="KAF1760423.1"/>
    </source>
</evidence>
<evidence type="ECO:0000313" key="4">
    <source>
        <dbReference type="Proteomes" id="UP000483820"/>
    </source>
</evidence>
<dbReference type="KEGG" id="crq:GCK72_008672"/>
<accession>A0A6A5H1B0</accession>
<proteinExistence type="predicted"/>
<dbReference type="RefSeq" id="XP_053586544.1">
    <property type="nucleotide sequence ID" value="XM_053726967.1"/>
</dbReference>
<protein>
    <submittedName>
        <fullName evidence="3">Uncharacterized protein</fullName>
    </submittedName>
</protein>
<name>A0A6A5H1B0_CAERE</name>
<feature type="region of interest" description="Disordered" evidence="1">
    <location>
        <begin position="120"/>
        <end position="149"/>
    </location>
</feature>
<keyword evidence="2" id="KW-0812">Transmembrane</keyword>
<evidence type="ECO:0000256" key="2">
    <source>
        <dbReference type="SAM" id="Phobius"/>
    </source>
</evidence>
<feature type="transmembrane region" description="Helical" evidence="2">
    <location>
        <begin position="72"/>
        <end position="95"/>
    </location>
</feature>
<keyword evidence="2" id="KW-0472">Membrane</keyword>
<keyword evidence="2" id="KW-1133">Transmembrane helix</keyword>
<dbReference type="EMBL" id="WUAV01000003">
    <property type="protein sequence ID" value="KAF1760423.1"/>
    <property type="molecule type" value="Genomic_DNA"/>
</dbReference>
<evidence type="ECO:0000256" key="1">
    <source>
        <dbReference type="SAM" id="MobiDB-lite"/>
    </source>
</evidence>
<gene>
    <name evidence="3" type="ORF">GCK72_008672</name>
</gene>
<comment type="caution">
    <text evidence="3">The sequence shown here is derived from an EMBL/GenBank/DDBJ whole genome shotgun (WGS) entry which is preliminary data.</text>
</comment>